<evidence type="ECO:0000256" key="1">
    <source>
        <dbReference type="SAM" id="MobiDB-lite"/>
    </source>
</evidence>
<feature type="compositionally biased region" description="Pro residues" evidence="1">
    <location>
        <begin position="400"/>
        <end position="411"/>
    </location>
</feature>
<keyword evidence="2" id="KW-0812">Transmembrane</keyword>
<organism evidence="5 6">
    <name type="scientific">Mycolicibacter algericus</name>
    <name type="common">Mycobacterium algericum</name>
    <dbReference type="NCBI Taxonomy" id="1288388"/>
    <lineage>
        <taxon>Bacteria</taxon>
        <taxon>Bacillati</taxon>
        <taxon>Actinomycetota</taxon>
        <taxon>Actinomycetes</taxon>
        <taxon>Mycobacteriales</taxon>
        <taxon>Mycobacteriaceae</taxon>
        <taxon>Mycolicibacter</taxon>
    </lineage>
</organism>
<gene>
    <name evidence="5" type="ORF">MALGJ_06910</name>
</gene>
<comment type="caution">
    <text evidence="5">The sequence shown here is derived from an EMBL/GenBank/DDBJ whole genome shotgun (WGS) entry which is preliminary data.</text>
</comment>
<dbReference type="Pfam" id="PF11887">
    <property type="entry name" value="Mce4_CUP1"/>
    <property type="match status" value="1"/>
</dbReference>
<feature type="region of interest" description="Disordered" evidence="1">
    <location>
        <begin position="358"/>
        <end position="411"/>
    </location>
</feature>
<dbReference type="InterPro" id="IPR024516">
    <property type="entry name" value="Mce_C"/>
</dbReference>
<name>A0A7I9Y5R0_MYCAL</name>
<dbReference type="GO" id="GO:0005576">
    <property type="term" value="C:extracellular region"/>
    <property type="evidence" value="ECO:0007669"/>
    <property type="project" value="TreeGrafter"/>
</dbReference>
<feature type="domain" description="Mammalian cell entry C-terminal" evidence="4">
    <location>
        <begin position="128"/>
        <end position="297"/>
    </location>
</feature>
<feature type="domain" description="Mce/MlaD" evidence="3">
    <location>
        <begin position="48"/>
        <end position="121"/>
    </location>
</feature>
<keyword evidence="2" id="KW-1133">Transmembrane helix</keyword>
<evidence type="ECO:0000259" key="3">
    <source>
        <dbReference type="Pfam" id="PF02470"/>
    </source>
</evidence>
<reference evidence="5 6" key="1">
    <citation type="journal article" date="2019" name="Emerg. Microbes Infect.">
        <title>Comprehensive subspecies identification of 175 nontuberculous mycobacteria species based on 7547 genomic profiles.</title>
        <authorList>
            <person name="Matsumoto Y."/>
            <person name="Kinjo T."/>
            <person name="Motooka D."/>
            <person name="Nabeya D."/>
            <person name="Jung N."/>
            <person name="Uechi K."/>
            <person name="Horii T."/>
            <person name="Iida T."/>
            <person name="Fujita J."/>
            <person name="Nakamura S."/>
        </authorList>
    </citation>
    <scope>NUCLEOTIDE SEQUENCE [LARGE SCALE GENOMIC DNA]</scope>
    <source>
        <strain evidence="5 6">JCM 30723</strain>
    </source>
</reference>
<protein>
    <submittedName>
        <fullName evidence="5">Putative Mce family protein</fullName>
    </submittedName>
</protein>
<dbReference type="Pfam" id="PF02470">
    <property type="entry name" value="MlaD"/>
    <property type="match status" value="1"/>
</dbReference>
<dbReference type="Proteomes" id="UP000465305">
    <property type="component" value="Unassembled WGS sequence"/>
</dbReference>
<evidence type="ECO:0000259" key="4">
    <source>
        <dbReference type="Pfam" id="PF11887"/>
    </source>
</evidence>
<evidence type="ECO:0000313" key="6">
    <source>
        <dbReference type="Proteomes" id="UP000465305"/>
    </source>
</evidence>
<dbReference type="PANTHER" id="PTHR33371:SF16">
    <property type="entry name" value="MCE-FAMILY PROTEIN MCE3F"/>
    <property type="match status" value="1"/>
</dbReference>
<feature type="transmembrane region" description="Helical" evidence="2">
    <location>
        <begin position="20"/>
        <end position="41"/>
    </location>
</feature>
<dbReference type="InterPro" id="IPR052336">
    <property type="entry name" value="MlaD_Phospholipid_Transporter"/>
</dbReference>
<proteinExistence type="predicted"/>
<evidence type="ECO:0000256" key="2">
    <source>
        <dbReference type="SAM" id="Phobius"/>
    </source>
</evidence>
<dbReference type="AlphaFoldDB" id="A0A7I9Y5R0"/>
<sequence>MRLIVDAIQAVARRRNAAAVGGLVLTLVASLTYIVVGSLGINPARSTIVVRVLLPESGGLLPNQDVTLRGVPIGRVKSVNFTDTGVEAVASIDAGVRVPDDGIVRVSALSPAGEQYLDFRPVDDHAPAVTDGAVIDENRTTVPVSLARLLAGADGMLAQLNPEQLAAITDELRVGHQGPQKLAALLDGGAFLISTLDSVLPHTVSVLRTSRTVFTTLADVNTGLRHTAQNLQQTLRGVNTMEGGFRTLVDRGDAPLTAVDHIVADNSETMVQLLGNLTTTAQLLYMRIPALREMFTAPHGSAFEAITSIFHDGAVWAIVDPYPRYGCDYNLPRLPPSVPDYPEPYLYTYCDNPDPSVLVRGARNAPRPPGDDTAGPPPGYDPLARSDPTPVGPNTIPLPYGGPPLPLKPPS</sequence>
<accession>A0A7I9Y5R0</accession>
<dbReference type="InterPro" id="IPR003399">
    <property type="entry name" value="Mce/MlaD"/>
</dbReference>
<keyword evidence="2" id="KW-0472">Membrane</keyword>
<dbReference type="PANTHER" id="PTHR33371">
    <property type="entry name" value="INTERMEMBRANE PHOSPHOLIPID TRANSPORT SYSTEM BINDING PROTEIN MLAD-RELATED"/>
    <property type="match status" value="1"/>
</dbReference>
<dbReference type="EMBL" id="BLKY01000001">
    <property type="protein sequence ID" value="GFG84015.1"/>
    <property type="molecule type" value="Genomic_DNA"/>
</dbReference>
<evidence type="ECO:0000313" key="5">
    <source>
        <dbReference type="EMBL" id="GFG84015.1"/>
    </source>
</evidence>